<dbReference type="AlphaFoldDB" id="A0ABD5XVN0"/>
<reference evidence="2 3" key="1">
    <citation type="journal article" date="2019" name="Int. J. Syst. Evol. Microbiol.">
        <title>The Global Catalogue of Microorganisms (GCM) 10K type strain sequencing project: providing services to taxonomists for standard genome sequencing and annotation.</title>
        <authorList>
            <consortium name="The Broad Institute Genomics Platform"/>
            <consortium name="The Broad Institute Genome Sequencing Center for Infectious Disease"/>
            <person name="Wu L."/>
            <person name="Ma J."/>
        </authorList>
    </citation>
    <scope>NUCLEOTIDE SEQUENCE [LARGE SCALE GENOMIC DNA]</scope>
    <source>
        <strain evidence="2 3">DT92</strain>
    </source>
</reference>
<evidence type="ECO:0000313" key="3">
    <source>
        <dbReference type="Proteomes" id="UP001596368"/>
    </source>
</evidence>
<dbReference type="PANTHER" id="PTHR31157:SF1">
    <property type="entry name" value="SCP DOMAIN-CONTAINING PROTEIN"/>
    <property type="match status" value="1"/>
</dbReference>
<feature type="domain" description="SCP" evidence="1">
    <location>
        <begin position="3"/>
        <end position="108"/>
    </location>
</feature>
<protein>
    <submittedName>
        <fullName evidence="2">CAP domain-containing protein</fullName>
    </submittedName>
</protein>
<dbReference type="EMBL" id="JBHSZG010000001">
    <property type="protein sequence ID" value="MFC7137155.1"/>
    <property type="molecule type" value="Genomic_DNA"/>
</dbReference>
<dbReference type="InterPro" id="IPR035940">
    <property type="entry name" value="CAP_sf"/>
</dbReference>
<organism evidence="2 3">
    <name type="scientific">Halobaculum litoreum</name>
    <dbReference type="NCBI Taxonomy" id="3031998"/>
    <lineage>
        <taxon>Archaea</taxon>
        <taxon>Methanobacteriati</taxon>
        <taxon>Methanobacteriota</taxon>
        <taxon>Stenosarchaea group</taxon>
        <taxon>Halobacteria</taxon>
        <taxon>Halobacteriales</taxon>
        <taxon>Haloferacaceae</taxon>
        <taxon>Halobaculum</taxon>
    </lineage>
</organism>
<comment type="caution">
    <text evidence="2">The sequence shown here is derived from an EMBL/GenBank/DDBJ whole genome shotgun (WGS) entry which is preliminary data.</text>
</comment>
<dbReference type="Pfam" id="PF00188">
    <property type="entry name" value="CAP"/>
    <property type="match status" value="1"/>
</dbReference>
<dbReference type="InterPro" id="IPR014044">
    <property type="entry name" value="CAP_dom"/>
</dbReference>
<evidence type="ECO:0000259" key="1">
    <source>
        <dbReference type="Pfam" id="PF00188"/>
    </source>
</evidence>
<keyword evidence="3" id="KW-1185">Reference proteome</keyword>
<dbReference type="Gene3D" id="3.40.33.10">
    <property type="entry name" value="CAP"/>
    <property type="match status" value="1"/>
</dbReference>
<dbReference type="Proteomes" id="UP001596368">
    <property type="component" value="Unassembled WGS sequence"/>
</dbReference>
<name>A0ABD5XVN0_9EURY</name>
<gene>
    <name evidence="2" type="ORF">ACFQRB_13295</name>
</gene>
<proteinExistence type="predicted"/>
<dbReference type="SUPFAM" id="SSF55797">
    <property type="entry name" value="PR-1-like"/>
    <property type="match status" value="1"/>
</dbReference>
<dbReference type="PANTHER" id="PTHR31157">
    <property type="entry name" value="SCP DOMAIN-CONTAINING PROTEIN"/>
    <property type="match status" value="1"/>
</dbReference>
<dbReference type="CDD" id="cd05379">
    <property type="entry name" value="CAP_bacterial"/>
    <property type="match status" value="1"/>
</dbReference>
<accession>A0ABD5XVN0</accession>
<evidence type="ECO:0000313" key="2">
    <source>
        <dbReference type="EMBL" id="MFC7137155.1"/>
    </source>
</evidence>
<sequence>MADPRLARIARHHSYDMVKRDFFSHTNPDNQTYTDRLQESDYACGGGWENISGTIWKTNGTRTEEQLAEQFLINFIESPPHNTAMIDSDMTTIGVGIYVAENGHAYVTMALCDADPLPEDGGDDDE</sequence>